<evidence type="ECO:0000256" key="1">
    <source>
        <dbReference type="SAM" id="Coils"/>
    </source>
</evidence>
<dbReference type="InterPro" id="IPR037099">
    <property type="entry name" value="Fum_R/Succ_DH_flav-like_C_sf"/>
</dbReference>
<dbReference type="Proteomes" id="UP000518904">
    <property type="component" value="Unassembled WGS sequence"/>
</dbReference>
<accession>A0A7Y0SGD9</accession>
<feature type="non-terminal residue" evidence="3">
    <location>
        <position position="84"/>
    </location>
</feature>
<dbReference type="AlphaFoldDB" id="A0A7Y0SGD9"/>
<protein>
    <submittedName>
        <fullName evidence="3">Succinate dehydrogenase/fumarate reductase flavoprotein subunit</fullName>
    </submittedName>
</protein>
<dbReference type="InterPro" id="IPR015939">
    <property type="entry name" value="Fum_Rdtase/Succ_DH_flav-like_C"/>
</dbReference>
<organism evidence="3 4">
    <name type="scientific">Vibrio parahaemolyticus</name>
    <dbReference type="NCBI Taxonomy" id="670"/>
    <lineage>
        <taxon>Bacteria</taxon>
        <taxon>Pseudomonadati</taxon>
        <taxon>Pseudomonadota</taxon>
        <taxon>Gammaproteobacteria</taxon>
        <taxon>Vibrionales</taxon>
        <taxon>Vibrionaceae</taxon>
        <taxon>Vibrio</taxon>
    </lineage>
</organism>
<feature type="coiled-coil region" evidence="1">
    <location>
        <begin position="18"/>
        <end position="81"/>
    </location>
</feature>
<comment type="caution">
    <text evidence="3">The sequence shown here is derived from an EMBL/GenBank/DDBJ whole genome shotgun (WGS) entry which is preliminary data.</text>
</comment>
<dbReference type="Gene3D" id="1.20.58.100">
    <property type="entry name" value="Fumarate reductase/succinate dehydrogenase flavoprotein-like, C-terminal domain"/>
    <property type="match status" value="1"/>
</dbReference>
<feature type="non-terminal residue" evidence="3">
    <location>
        <position position="1"/>
    </location>
</feature>
<reference evidence="3 4" key="1">
    <citation type="submission" date="2020-04" db="EMBL/GenBank/DDBJ databases">
        <title>Whole-genome sequencing of Vibrio spp. from China reveals different genetic environments of blaCTX-M-14 among diverse lineages.</title>
        <authorList>
            <person name="Zheng Z."/>
            <person name="Ye L."/>
            <person name="Chen S."/>
        </authorList>
    </citation>
    <scope>NUCLEOTIDE SEQUENCE [LARGE SCALE GENOMIC DNA]</scope>
    <source>
        <strain evidence="3 4">Vb0551</strain>
    </source>
</reference>
<evidence type="ECO:0000313" key="4">
    <source>
        <dbReference type="Proteomes" id="UP000518904"/>
    </source>
</evidence>
<dbReference type="SUPFAM" id="SSF46977">
    <property type="entry name" value="Succinate dehydrogenase/fumarate reductase flavoprotein C-terminal domain"/>
    <property type="match status" value="1"/>
</dbReference>
<feature type="domain" description="Fumarate reductase/succinate dehydrogenase flavoprotein-like C-terminal" evidence="2">
    <location>
        <begin position="48"/>
        <end position="83"/>
    </location>
</feature>
<evidence type="ECO:0000259" key="2">
    <source>
        <dbReference type="Pfam" id="PF02910"/>
    </source>
</evidence>
<proteinExistence type="predicted"/>
<dbReference type="Pfam" id="PF02910">
    <property type="entry name" value="Succ_DH_flav_C"/>
    <property type="match status" value="1"/>
</dbReference>
<dbReference type="GO" id="GO:0016491">
    <property type="term" value="F:oxidoreductase activity"/>
    <property type="evidence" value="ECO:0007669"/>
    <property type="project" value="InterPro"/>
</dbReference>
<evidence type="ECO:0000313" key="3">
    <source>
        <dbReference type="EMBL" id="NMU82888.1"/>
    </source>
</evidence>
<gene>
    <name evidence="3" type="ORF">HKB16_08335</name>
</gene>
<name>A0A7Y0SGD9_VIBPH</name>
<sequence>VAGENAVKRAEEFKGWNESAIDAQVKAVEERIAKLMNQEGDENWANIRTEMGHTMEAGCGIYRQEDLMQETINKITELKERYKR</sequence>
<dbReference type="EMBL" id="JABCLB010001076">
    <property type="protein sequence ID" value="NMU82888.1"/>
    <property type="molecule type" value="Genomic_DNA"/>
</dbReference>
<keyword evidence="1" id="KW-0175">Coiled coil</keyword>